<feature type="transmembrane region" description="Helical" evidence="1">
    <location>
        <begin position="21"/>
        <end position="39"/>
    </location>
</feature>
<sequence length="161" mass="17301">MSATPARDASQSDAFAQLLRGSLLPTSVAGLVCVVVGLFSSPKAAWSAALGAAIVIFFFSLTLLVMKRTADLAPTTTMMIVMATYTFKVLVLGIVMFSLRDVTWASGYAIGLSVTVCAVVWLFFEMRAYKRLRIFAYDPDGAASLDASPDAAPHREPRDEP</sequence>
<evidence type="ECO:0008006" key="4">
    <source>
        <dbReference type="Google" id="ProtNLM"/>
    </source>
</evidence>
<feature type="transmembrane region" description="Helical" evidence="1">
    <location>
        <begin position="105"/>
        <end position="124"/>
    </location>
</feature>
<comment type="caution">
    <text evidence="2">The sequence shown here is derived from an EMBL/GenBank/DDBJ whole genome shotgun (WGS) entry which is preliminary data.</text>
</comment>
<feature type="transmembrane region" description="Helical" evidence="1">
    <location>
        <begin position="45"/>
        <end position="66"/>
    </location>
</feature>
<keyword evidence="1" id="KW-0812">Transmembrane</keyword>
<gene>
    <name evidence="2" type="ORF">GCM10022399_14210</name>
</gene>
<evidence type="ECO:0000256" key="1">
    <source>
        <dbReference type="SAM" id="Phobius"/>
    </source>
</evidence>
<keyword evidence="1" id="KW-0472">Membrane</keyword>
<evidence type="ECO:0000313" key="3">
    <source>
        <dbReference type="Proteomes" id="UP001501468"/>
    </source>
</evidence>
<accession>A0ABP7D0A1</accession>
<keyword evidence="1" id="KW-1133">Transmembrane helix</keyword>
<proteinExistence type="predicted"/>
<dbReference type="EMBL" id="BAABDC010000002">
    <property type="protein sequence ID" value="GAA3698899.1"/>
    <property type="molecule type" value="Genomic_DNA"/>
</dbReference>
<dbReference type="RefSeq" id="WP_344943602.1">
    <property type="nucleotide sequence ID" value="NZ_BAABDC010000002.1"/>
</dbReference>
<keyword evidence="3" id="KW-1185">Reference proteome</keyword>
<reference evidence="3" key="1">
    <citation type="journal article" date="2019" name="Int. J. Syst. Evol. Microbiol.">
        <title>The Global Catalogue of Microorganisms (GCM) 10K type strain sequencing project: providing services to taxonomists for standard genome sequencing and annotation.</title>
        <authorList>
            <consortium name="The Broad Institute Genomics Platform"/>
            <consortium name="The Broad Institute Genome Sequencing Center for Infectious Disease"/>
            <person name="Wu L."/>
            <person name="Ma J."/>
        </authorList>
    </citation>
    <scope>NUCLEOTIDE SEQUENCE [LARGE SCALE GENOMIC DNA]</scope>
    <source>
        <strain evidence="3">JCM 17125</strain>
    </source>
</reference>
<dbReference type="Proteomes" id="UP001501468">
    <property type="component" value="Unassembled WGS sequence"/>
</dbReference>
<name>A0ABP7D0A1_9MICO</name>
<feature type="transmembrane region" description="Helical" evidence="1">
    <location>
        <begin position="78"/>
        <end position="99"/>
    </location>
</feature>
<protein>
    <recommendedName>
        <fullName evidence="4">ATP synthase protein I</fullName>
    </recommendedName>
</protein>
<evidence type="ECO:0000313" key="2">
    <source>
        <dbReference type="EMBL" id="GAA3698899.1"/>
    </source>
</evidence>
<organism evidence="2 3">
    <name type="scientific">Terrabacter ginsenosidimutans</name>
    <dbReference type="NCBI Taxonomy" id="490575"/>
    <lineage>
        <taxon>Bacteria</taxon>
        <taxon>Bacillati</taxon>
        <taxon>Actinomycetota</taxon>
        <taxon>Actinomycetes</taxon>
        <taxon>Micrococcales</taxon>
        <taxon>Intrasporangiaceae</taxon>
        <taxon>Terrabacter</taxon>
    </lineage>
</organism>